<name>A0A0L0HIA7_SPIPD</name>
<organism evidence="3 4">
    <name type="scientific">Spizellomyces punctatus (strain DAOM BR117)</name>
    <dbReference type="NCBI Taxonomy" id="645134"/>
    <lineage>
        <taxon>Eukaryota</taxon>
        <taxon>Fungi</taxon>
        <taxon>Fungi incertae sedis</taxon>
        <taxon>Chytridiomycota</taxon>
        <taxon>Chytridiomycota incertae sedis</taxon>
        <taxon>Chytridiomycetes</taxon>
        <taxon>Spizellomycetales</taxon>
        <taxon>Spizellomycetaceae</taxon>
        <taxon>Spizellomyces</taxon>
    </lineage>
</organism>
<evidence type="ECO:0000313" key="4">
    <source>
        <dbReference type="Proteomes" id="UP000053201"/>
    </source>
</evidence>
<dbReference type="OrthoDB" id="2108221at2759"/>
<dbReference type="PROSITE" id="PS51505">
    <property type="entry name" value="SCA7"/>
    <property type="match status" value="1"/>
</dbReference>
<dbReference type="GeneID" id="27687445"/>
<sequence>MALHTDSPSTSAPIQSKSHVRHPSSRLSPTQRRQQRRSQKPLATIHSLPKDVLLHTFHYLQPPLTQIAPSSKSLPLPTRLVHVKSATRCTIALPKKGTRSVPWEVHLSSVCKRWREVSYQLPHACILDLAAYLPSHRLVRVCLSEKGLDRAYDLWANDIGRMAAVKGLNIHIPGVSATGVKSILRKRGRYGLEYMQLIFRRGDWLATGDGFDADMFLNVLQEVADWLEYVNNQEADHGSSPSLAVSDIPIRGLSELRLHSYATVRTMPPNLISRLAMLCAGLNSSKITEAADDMDSRCGVLLNYGTQCMRCINCTSHSVTQKKAVTGRSRPFEALLSDFENRHRKSAAVGLTTLSLRGIYSPYVITAHAVDVSSHPAHVFARYNPTIKALHLETGPCDLGFLSESLPWLESLQIGDVATARGNLSGFKGLECLELGREEALPWVQNAGEGVTTSPDGYAAGRLLRTLSPSTCARLKSLHVCRAPLADVMHIFESDDNDDDNTLHSDIRSFQSIYVTTIPRLTVANLVVILNSSPLLDSLHVSIDESACMNVEVLKRAFPPATNLRKVVFKMADVDYAMACRRGLLRTLEYAKPRCRFELQQDVV</sequence>
<dbReference type="InterPro" id="IPR013243">
    <property type="entry name" value="SCA7_dom"/>
</dbReference>
<dbReference type="VEuPathDB" id="FungiDB:SPPG_03966"/>
<accession>A0A0L0HIA7</accession>
<feature type="compositionally biased region" description="Polar residues" evidence="1">
    <location>
        <begin position="1"/>
        <end position="17"/>
    </location>
</feature>
<reference evidence="3 4" key="1">
    <citation type="submission" date="2009-08" db="EMBL/GenBank/DDBJ databases">
        <title>The Genome Sequence of Spizellomyces punctatus strain DAOM BR117.</title>
        <authorList>
            <consortium name="The Broad Institute Genome Sequencing Platform"/>
            <person name="Russ C."/>
            <person name="Cuomo C."/>
            <person name="Shea T."/>
            <person name="Young S.K."/>
            <person name="Zeng Q."/>
            <person name="Koehrsen M."/>
            <person name="Haas B."/>
            <person name="Borodovsky M."/>
            <person name="Guigo R."/>
            <person name="Alvarado L."/>
            <person name="Berlin A."/>
            <person name="Bochicchio J."/>
            <person name="Borenstein D."/>
            <person name="Chapman S."/>
            <person name="Chen Z."/>
            <person name="Engels R."/>
            <person name="Freedman E."/>
            <person name="Gellesch M."/>
            <person name="Goldberg J."/>
            <person name="Griggs A."/>
            <person name="Gujja S."/>
            <person name="Heiman D."/>
            <person name="Hepburn T."/>
            <person name="Howarth C."/>
            <person name="Jen D."/>
            <person name="Larson L."/>
            <person name="Lewis B."/>
            <person name="Mehta T."/>
            <person name="Park D."/>
            <person name="Pearson M."/>
            <person name="Roberts A."/>
            <person name="Saif S."/>
            <person name="Shenoy N."/>
            <person name="Sisk P."/>
            <person name="Stolte C."/>
            <person name="Sykes S."/>
            <person name="Thomson T."/>
            <person name="Walk T."/>
            <person name="White J."/>
            <person name="Yandava C."/>
            <person name="Burger G."/>
            <person name="Gray M.W."/>
            <person name="Holland P.W.H."/>
            <person name="King N."/>
            <person name="Lang F.B.F."/>
            <person name="Roger A.J."/>
            <person name="Ruiz-Trillo I."/>
            <person name="Lander E."/>
            <person name="Nusbaum C."/>
        </authorList>
    </citation>
    <scope>NUCLEOTIDE SEQUENCE [LARGE SCALE GENOMIC DNA]</scope>
    <source>
        <strain evidence="3 4">DAOM BR117</strain>
    </source>
</reference>
<dbReference type="Pfam" id="PF08313">
    <property type="entry name" value="SCA7"/>
    <property type="match status" value="1"/>
</dbReference>
<keyword evidence="4" id="KW-1185">Reference proteome</keyword>
<feature type="region of interest" description="Disordered" evidence="1">
    <location>
        <begin position="1"/>
        <end position="42"/>
    </location>
</feature>
<dbReference type="EMBL" id="KQ257455">
    <property type="protein sequence ID" value="KND00862.1"/>
    <property type="molecule type" value="Genomic_DNA"/>
</dbReference>
<dbReference type="RefSeq" id="XP_016608901.1">
    <property type="nucleotide sequence ID" value="XM_016752213.1"/>
</dbReference>
<evidence type="ECO:0000313" key="3">
    <source>
        <dbReference type="EMBL" id="KND00862.1"/>
    </source>
</evidence>
<dbReference type="STRING" id="645134.A0A0L0HIA7"/>
<dbReference type="Proteomes" id="UP000053201">
    <property type="component" value="Unassembled WGS sequence"/>
</dbReference>
<dbReference type="AlphaFoldDB" id="A0A0L0HIA7"/>
<protein>
    <recommendedName>
        <fullName evidence="2">SCA7 domain-containing protein</fullName>
    </recommendedName>
</protein>
<dbReference type="InParanoid" id="A0A0L0HIA7"/>
<proteinExistence type="predicted"/>
<evidence type="ECO:0000256" key="1">
    <source>
        <dbReference type="SAM" id="MobiDB-lite"/>
    </source>
</evidence>
<evidence type="ECO:0000259" key="2">
    <source>
        <dbReference type="PROSITE" id="PS51505"/>
    </source>
</evidence>
<feature type="domain" description="SCA7" evidence="2">
    <location>
        <begin position="285"/>
        <end position="351"/>
    </location>
</feature>
<gene>
    <name evidence="3" type="ORF">SPPG_03966</name>
</gene>